<dbReference type="InterPro" id="IPR027417">
    <property type="entry name" value="P-loop_NTPase"/>
</dbReference>
<dbReference type="KEGG" id="nta:107793670"/>
<dbReference type="PANTHER" id="PTHR10492">
    <property type="match status" value="1"/>
</dbReference>
<sequence>MYTVVFQKRGLPHAHLLIILLNDYKLLTTEAYDEIIRAELPDANADLDLRKLVLKHMMHGPCGSLDPTNSCMRKKIGSCKFKYPKMFADQTSKGNDSYPIYRRRNTGEVVKVRGHDLDNSWVVPYNPYLLGKFNCHINVEVCSDIKVVKYLYKYICKGHDKIVFSVQNNDANIEIDEVNEYRSARWVSPPEAVWRLFRFPISKMSPNVCRLQVHLDGQQLVSFKKNMDINTIVNNPMVKKTMLTEFFYMNKTNENAMKLNLLYREFPEYFVWSSSDKFWALRQCRCTVDRVVTCHPTEGERYYLRLLLMHVRGPTSYEDLLMVNGEPCSSFRESVEKKGLLQCDNSLTECMSEAASYQMPYSLRRLFATLLVHCNPTNPRELWEQFEESMSEDYKLLQTIEIKEIRYQVLNHINDILHSMGHNVNEYQLIPQTIRTSAAAKEAKEIHFERTITVSEDEVQLHKRLNKNQLTAYDVIINRVFSNKAGAFFIDGPGGTGKIFLYRALLATVRSMGYIALATATSGVAASILPGGRTAHSRFKIPIDINENVSCNISKQSALASLIRDAKLIVWDEASMANKRMLEFFDLLLKDLMDTNILFGRKVVVFGGDFRQTLPVVRNGKKEDFINQSLLYCSIWAKLEKIQLCENMRAKTDPTFCDYLLRIRNGQERLNATNNIEVPNSLIVSFTTERESLDKLFTITYPYLNSSGYDAYCTDSHVILTTKNNFVDEINDMLITQFPGKARTFVGIDETIESDNQSQFEDLLHTLNPTSLPPYILSLKKNCPIMLLRNLNPYEGLCNGTRLNCCEFKTHVLSAKIATGDFKNTHVFIPRIPLLSSNDEKLPVQFKRTQFPVRLCYAMTINKAQGQTLDFVGIYLREPVFSHGQLYVALSRAKSSNCVKLLIRPPTPTSDDDHSTCNIVYDEIIQKAIM</sequence>
<dbReference type="FunFam" id="3.40.50.300:FF:002884">
    <property type="entry name" value="ATP-dependent DNA helicase"/>
    <property type="match status" value="1"/>
</dbReference>
<reference evidence="1" key="1">
    <citation type="journal article" date="2014" name="Nat. Commun.">
        <title>The tobacco genome sequence and its comparison with those of tomato and potato.</title>
        <authorList>
            <person name="Sierro N."/>
            <person name="Battey J.N."/>
            <person name="Ouadi S."/>
            <person name="Bakaher N."/>
            <person name="Bovet L."/>
            <person name="Willig A."/>
            <person name="Goepfert S."/>
            <person name="Peitsch M.C."/>
            <person name="Ivanov N.V."/>
        </authorList>
    </citation>
    <scope>NUCLEOTIDE SEQUENCE [LARGE SCALE GENOMIC DNA]</scope>
</reference>
<dbReference type="GO" id="GO:0043139">
    <property type="term" value="F:5'-3' DNA helicase activity"/>
    <property type="evidence" value="ECO:0007669"/>
    <property type="project" value="UniProtKB-EC"/>
</dbReference>
<dbReference type="OrthoDB" id="1227142at2759"/>
<evidence type="ECO:0000313" key="2">
    <source>
        <dbReference type="RefSeq" id="XP_016471558.2"/>
    </source>
</evidence>
<dbReference type="OMA" id="LANCKND"/>
<dbReference type="RefSeq" id="XP_016471596.2">
    <property type="nucleotide sequence ID" value="XM_016616110.2"/>
</dbReference>
<dbReference type="PANTHER" id="PTHR10492:SF100">
    <property type="entry name" value="ATP-DEPENDENT DNA HELICASE"/>
    <property type="match status" value="1"/>
</dbReference>
<dbReference type="GO" id="GO:0005524">
    <property type="term" value="F:ATP binding"/>
    <property type="evidence" value="ECO:0007669"/>
    <property type="project" value="UniProtKB-KW"/>
</dbReference>
<dbReference type="GO" id="GO:0016787">
    <property type="term" value="F:hydrolase activity"/>
    <property type="evidence" value="ECO:0007669"/>
    <property type="project" value="UniProtKB-KW"/>
</dbReference>
<gene>
    <name evidence="2 3 4" type="primary">LOC107793670</name>
</gene>
<dbReference type="SUPFAM" id="SSF52540">
    <property type="entry name" value="P-loop containing nucleoside triphosphate hydrolases"/>
    <property type="match status" value="2"/>
</dbReference>
<evidence type="ECO:0000313" key="1">
    <source>
        <dbReference type="Proteomes" id="UP000790787"/>
    </source>
</evidence>
<accession>A0A1S4A4J7</accession>
<name>A0A1S4A4J7_TOBAC</name>
<evidence type="ECO:0000313" key="3">
    <source>
        <dbReference type="RefSeq" id="XP_016471563.2"/>
    </source>
</evidence>
<dbReference type="GO" id="GO:0006281">
    <property type="term" value="P:DNA repair"/>
    <property type="evidence" value="ECO:0007669"/>
    <property type="project" value="UniProtKB-KW"/>
</dbReference>
<dbReference type="InterPro" id="IPR049163">
    <property type="entry name" value="Pif1-like_2B_dom"/>
</dbReference>
<dbReference type="InterPro" id="IPR010285">
    <property type="entry name" value="DNA_helicase_pif1-like_DEAD"/>
</dbReference>
<dbReference type="GO" id="GO:0000723">
    <property type="term" value="P:telomere maintenance"/>
    <property type="evidence" value="ECO:0007669"/>
    <property type="project" value="InterPro"/>
</dbReference>
<dbReference type="Pfam" id="PF05970">
    <property type="entry name" value="PIF1"/>
    <property type="match status" value="1"/>
</dbReference>
<proteinExistence type="predicted"/>
<dbReference type="Gene3D" id="3.40.50.300">
    <property type="entry name" value="P-loop containing nucleotide triphosphate hydrolases"/>
    <property type="match status" value="2"/>
</dbReference>
<dbReference type="PaxDb" id="4097-A0A1S4A4H3"/>
<dbReference type="STRING" id="4097.A0A1S4A4H3"/>
<dbReference type="Pfam" id="PF21530">
    <property type="entry name" value="Pif1_2B_dom"/>
    <property type="match status" value="1"/>
</dbReference>
<dbReference type="Proteomes" id="UP000790787">
    <property type="component" value="Chromosome 6"/>
</dbReference>
<dbReference type="RefSeq" id="XP_016471563.2">
    <property type="nucleotide sequence ID" value="XM_016616077.2"/>
</dbReference>
<reference evidence="2 3" key="2">
    <citation type="submission" date="2025-08" db="UniProtKB">
        <authorList>
            <consortium name="RefSeq"/>
        </authorList>
    </citation>
    <scope>IDENTIFICATION</scope>
    <source>
        <tissue evidence="2 3">Leaf</tissue>
    </source>
</reference>
<dbReference type="CDD" id="cd18809">
    <property type="entry name" value="SF1_C_RecD"/>
    <property type="match status" value="1"/>
</dbReference>
<evidence type="ECO:0000313" key="4">
    <source>
        <dbReference type="RefSeq" id="XP_016471596.2"/>
    </source>
</evidence>
<keyword evidence="1" id="KW-1185">Reference proteome</keyword>
<protein>
    <submittedName>
        <fullName evidence="2 3">Uncharacterized protein LOC107793670 isoform X1</fullName>
    </submittedName>
</protein>
<dbReference type="GO" id="GO:0006310">
    <property type="term" value="P:DNA recombination"/>
    <property type="evidence" value="ECO:0007669"/>
    <property type="project" value="UniProtKB-KW"/>
</dbReference>
<dbReference type="RefSeq" id="XP_016471558.2">
    <property type="nucleotide sequence ID" value="XM_016616072.2"/>
</dbReference>
<organism evidence="1 3">
    <name type="scientific">Nicotiana tabacum</name>
    <name type="common">Common tobacco</name>
    <dbReference type="NCBI Taxonomy" id="4097"/>
    <lineage>
        <taxon>Eukaryota</taxon>
        <taxon>Viridiplantae</taxon>
        <taxon>Streptophyta</taxon>
        <taxon>Embryophyta</taxon>
        <taxon>Tracheophyta</taxon>
        <taxon>Spermatophyta</taxon>
        <taxon>Magnoliopsida</taxon>
        <taxon>eudicotyledons</taxon>
        <taxon>Gunneridae</taxon>
        <taxon>Pentapetalae</taxon>
        <taxon>asterids</taxon>
        <taxon>lamiids</taxon>
        <taxon>Solanales</taxon>
        <taxon>Solanaceae</taxon>
        <taxon>Nicotianoideae</taxon>
        <taxon>Nicotianeae</taxon>
        <taxon>Nicotiana</taxon>
    </lineage>
</organism>